<dbReference type="RefSeq" id="WP_067534709.1">
    <property type="nucleotide sequence ID" value="NZ_AP025567.1"/>
</dbReference>
<feature type="domain" description="Aspartate dehydrogenase" evidence="1">
    <location>
        <begin position="40"/>
        <end position="109"/>
    </location>
</feature>
<accession>A0A415E1I7</accession>
<reference evidence="2 3" key="1">
    <citation type="submission" date="2018-08" db="EMBL/GenBank/DDBJ databases">
        <title>A genome reference for cultivated species of the human gut microbiota.</title>
        <authorList>
            <person name="Zou Y."/>
            <person name="Xue W."/>
            <person name="Luo G."/>
        </authorList>
    </citation>
    <scope>NUCLEOTIDE SEQUENCE [LARGE SCALE GENOMIC DNA]</scope>
    <source>
        <strain evidence="2 3">AM07-24</strain>
    </source>
</reference>
<dbReference type="OrthoDB" id="1906017at2"/>
<dbReference type="InterPro" id="IPR002811">
    <property type="entry name" value="Asp_DH"/>
</dbReference>
<organism evidence="2 3">
    <name type="scientific">Emergencia timonensis</name>
    <dbReference type="NCBI Taxonomy" id="1776384"/>
    <lineage>
        <taxon>Bacteria</taxon>
        <taxon>Bacillati</taxon>
        <taxon>Bacillota</taxon>
        <taxon>Clostridia</taxon>
        <taxon>Peptostreptococcales</taxon>
        <taxon>Anaerovoracaceae</taxon>
        <taxon>Emergencia</taxon>
    </lineage>
</organism>
<dbReference type="GO" id="GO:0033735">
    <property type="term" value="F:aspartate dehydrogenase [NAD(P)+] activity"/>
    <property type="evidence" value="ECO:0007669"/>
    <property type="project" value="InterPro"/>
</dbReference>
<keyword evidence="3" id="KW-1185">Reference proteome</keyword>
<evidence type="ECO:0000313" key="3">
    <source>
        <dbReference type="Proteomes" id="UP000284841"/>
    </source>
</evidence>
<dbReference type="Gene3D" id="3.30.360.10">
    <property type="entry name" value="Dihydrodipicolinate Reductase, domain 2"/>
    <property type="match status" value="1"/>
</dbReference>
<gene>
    <name evidence="2" type="ORF">DW099_12390</name>
</gene>
<proteinExistence type="predicted"/>
<dbReference type="Proteomes" id="UP000284841">
    <property type="component" value="Unassembled WGS sequence"/>
</dbReference>
<evidence type="ECO:0000313" key="2">
    <source>
        <dbReference type="EMBL" id="RHJ87489.1"/>
    </source>
</evidence>
<name>A0A415E1I7_9FIRM</name>
<dbReference type="EMBL" id="QRMS01000003">
    <property type="protein sequence ID" value="RHJ87489.1"/>
    <property type="molecule type" value="Genomic_DNA"/>
</dbReference>
<sequence length="115" mass="12663">MQSISLIGGTKSELTLNRWAGSYKDTPVYKPEIEATGVKGTLFEGTAAEAIKLLPKMINIGVSTSLATVGPENTYIKITGEPNIPHNDDNVNIRVYSEHVYMEFKIYSKNQILTS</sequence>
<dbReference type="GeneID" id="83003437"/>
<dbReference type="GO" id="GO:0009435">
    <property type="term" value="P:NAD+ biosynthetic process"/>
    <property type="evidence" value="ECO:0007669"/>
    <property type="project" value="InterPro"/>
</dbReference>
<evidence type="ECO:0000259" key="1">
    <source>
        <dbReference type="Pfam" id="PF01958"/>
    </source>
</evidence>
<dbReference type="AlphaFoldDB" id="A0A415E1I7"/>
<dbReference type="Pfam" id="PF01958">
    <property type="entry name" value="Asp_DH_C"/>
    <property type="match status" value="1"/>
</dbReference>
<dbReference type="SUPFAM" id="SSF55347">
    <property type="entry name" value="Glyceraldehyde-3-phosphate dehydrogenase-like, C-terminal domain"/>
    <property type="match status" value="1"/>
</dbReference>
<dbReference type="STRING" id="1776384.GCA_900086585_01049"/>
<comment type="caution">
    <text evidence="2">The sequence shown here is derived from an EMBL/GenBank/DDBJ whole genome shotgun (WGS) entry which is preliminary data.</text>
</comment>
<protein>
    <submittedName>
        <fullName evidence="2">DUF108 domain-containing protein</fullName>
    </submittedName>
</protein>